<evidence type="ECO:0000313" key="3">
    <source>
        <dbReference type="Proteomes" id="UP001379533"/>
    </source>
</evidence>
<gene>
    <name evidence="2" type="ORF">LZC95_03385</name>
</gene>
<evidence type="ECO:0000313" key="2">
    <source>
        <dbReference type="EMBL" id="WXA95883.1"/>
    </source>
</evidence>
<organism evidence="2 3">
    <name type="scientific">Pendulispora brunnea</name>
    <dbReference type="NCBI Taxonomy" id="2905690"/>
    <lineage>
        <taxon>Bacteria</taxon>
        <taxon>Pseudomonadati</taxon>
        <taxon>Myxococcota</taxon>
        <taxon>Myxococcia</taxon>
        <taxon>Myxococcales</taxon>
        <taxon>Sorangiineae</taxon>
        <taxon>Pendulisporaceae</taxon>
        <taxon>Pendulispora</taxon>
    </lineage>
</organism>
<name>A0ABZ2KB43_9BACT</name>
<sequence length="283" mass="29776">MFVMVKRPGGAAFFSLAFAFCLAACGDAKPADTAFERRGFELELSELEIHGSGVDRFAHCPSSGSLGQAWIPAHVSDAPHDSAVTERAIEQTLKPFRSCYTKGTLHRSNGDGRAAIAARVGPGGKIASVENYATCGLPIDVVDCMVTEVSRLTIEAPSDGSTRTVVIPAVFAPRNGYAASGGSASDAYAAEAYVIMEQARPGLHACEKGARTGATSVQAQGVFTLQLDPQGRIVQQQVEPWTGPEELKVCTSAVLSKLGFSSPPEGGARIHVRIAFNPRRASP</sequence>
<feature type="signal peptide" evidence="1">
    <location>
        <begin position="1"/>
        <end position="23"/>
    </location>
</feature>
<evidence type="ECO:0000256" key="1">
    <source>
        <dbReference type="SAM" id="SignalP"/>
    </source>
</evidence>
<proteinExistence type="predicted"/>
<accession>A0ABZ2KB43</accession>
<reference evidence="2 3" key="1">
    <citation type="submission" date="2021-12" db="EMBL/GenBank/DDBJ databases">
        <title>Discovery of the Pendulisporaceae a myxobacterial family with distinct sporulation behavior and unique specialized metabolism.</title>
        <authorList>
            <person name="Garcia R."/>
            <person name="Popoff A."/>
            <person name="Bader C.D."/>
            <person name="Loehr J."/>
            <person name="Walesch S."/>
            <person name="Walt C."/>
            <person name="Boldt J."/>
            <person name="Bunk B."/>
            <person name="Haeckl F.J.F.P.J."/>
            <person name="Gunesch A.P."/>
            <person name="Birkelbach J."/>
            <person name="Nuebel U."/>
            <person name="Pietschmann T."/>
            <person name="Bach T."/>
            <person name="Mueller R."/>
        </authorList>
    </citation>
    <scope>NUCLEOTIDE SEQUENCE [LARGE SCALE GENOMIC DNA]</scope>
    <source>
        <strain evidence="2 3">MSr12523</strain>
    </source>
</reference>
<protein>
    <submittedName>
        <fullName evidence="2">Uncharacterized protein</fullName>
    </submittedName>
</protein>
<dbReference type="EMBL" id="CP089982">
    <property type="protein sequence ID" value="WXA95883.1"/>
    <property type="molecule type" value="Genomic_DNA"/>
</dbReference>
<keyword evidence="1" id="KW-0732">Signal</keyword>
<dbReference type="Proteomes" id="UP001379533">
    <property type="component" value="Chromosome"/>
</dbReference>
<keyword evidence="3" id="KW-1185">Reference proteome</keyword>
<dbReference type="RefSeq" id="WP_394846493.1">
    <property type="nucleotide sequence ID" value="NZ_CP089982.1"/>
</dbReference>
<feature type="chain" id="PRO_5046331679" evidence="1">
    <location>
        <begin position="24"/>
        <end position="283"/>
    </location>
</feature>